<dbReference type="STRING" id="416169.RHOFW104T7_12095"/>
<evidence type="ECO:0000256" key="1">
    <source>
        <dbReference type="ARBA" id="ARBA00010577"/>
    </source>
</evidence>
<name>A0A154QHM2_9GAMM</name>
<keyword evidence="9" id="KW-1185">Reference proteome</keyword>
<dbReference type="EMBL" id="LVJS01000040">
    <property type="protein sequence ID" value="KZC23765.1"/>
    <property type="molecule type" value="Genomic_DNA"/>
</dbReference>
<reference evidence="8 9" key="1">
    <citation type="journal article" date="2016" name="MBio">
        <title>Lateral Gene Transfer in a Heavy Metal-Contaminated-Groundwater Microbial Community.</title>
        <authorList>
            <person name="Hemme C.L."/>
            <person name="Green S.J."/>
            <person name="Rishishwar L."/>
            <person name="Prakash O."/>
            <person name="Pettenato A."/>
            <person name="Chakraborty R."/>
            <person name="Deutschbauer A.M."/>
            <person name="Van Nostrand J.D."/>
            <person name="Wu L."/>
            <person name="He Z."/>
            <person name="Jordan I.K."/>
            <person name="Hazen T.C."/>
            <person name="Arkin A.P."/>
            <person name="Kostka J.E."/>
            <person name="Zhou J."/>
        </authorList>
    </citation>
    <scope>NUCLEOTIDE SEQUENCE [LARGE SCALE GENOMIC DNA]</scope>
    <source>
        <strain evidence="8 9">FW104-T7</strain>
    </source>
</reference>
<protein>
    <recommendedName>
        <fullName evidence="2 5">Basal-body rod modification protein FlgD</fullName>
    </recommendedName>
</protein>
<dbReference type="InterPro" id="IPR025965">
    <property type="entry name" value="FlgD/Vpr_Ig-like"/>
</dbReference>
<feature type="domain" description="FlgD Tudor-like" evidence="7">
    <location>
        <begin position="82"/>
        <end position="211"/>
    </location>
</feature>
<evidence type="ECO:0000259" key="6">
    <source>
        <dbReference type="Pfam" id="PF13860"/>
    </source>
</evidence>
<dbReference type="Proteomes" id="UP000076131">
    <property type="component" value="Unassembled WGS sequence"/>
</dbReference>
<dbReference type="InterPro" id="IPR025963">
    <property type="entry name" value="FLgD_Tudor"/>
</dbReference>
<keyword evidence="8" id="KW-0969">Cilium</keyword>
<comment type="caution">
    <text evidence="8">The sequence shown here is derived from an EMBL/GenBank/DDBJ whole genome shotgun (WGS) entry which is preliminary data.</text>
</comment>
<evidence type="ECO:0000256" key="3">
    <source>
        <dbReference type="ARBA" id="ARBA00022795"/>
    </source>
</evidence>
<evidence type="ECO:0000259" key="7">
    <source>
        <dbReference type="Pfam" id="PF13861"/>
    </source>
</evidence>
<dbReference type="Pfam" id="PF03963">
    <property type="entry name" value="FlgD"/>
    <property type="match status" value="1"/>
</dbReference>
<comment type="similarity">
    <text evidence="1 5">Belongs to the FlgD family.</text>
</comment>
<proteinExistence type="inferred from homology"/>
<organism evidence="8 9">
    <name type="scientific">Rhodanobacter thiooxydans</name>
    <dbReference type="NCBI Taxonomy" id="416169"/>
    <lineage>
        <taxon>Bacteria</taxon>
        <taxon>Pseudomonadati</taxon>
        <taxon>Pseudomonadota</taxon>
        <taxon>Gammaproteobacteria</taxon>
        <taxon>Lysobacterales</taxon>
        <taxon>Rhodanobacteraceae</taxon>
        <taxon>Rhodanobacter</taxon>
    </lineage>
</organism>
<keyword evidence="8" id="KW-0966">Cell projection</keyword>
<dbReference type="eggNOG" id="COG1843">
    <property type="taxonomic scope" value="Bacteria"/>
</dbReference>
<feature type="domain" description="FlgD/Vpr Ig-like" evidence="6">
    <location>
        <begin position="109"/>
        <end position="174"/>
    </location>
</feature>
<keyword evidence="3 5" id="KW-1005">Bacterial flagellum biogenesis</keyword>
<comment type="function">
    <text evidence="4 5">Required for flagellar hook formation. May act as a scaffolding protein.</text>
</comment>
<dbReference type="Pfam" id="PF13860">
    <property type="entry name" value="FlgD_ig"/>
    <property type="match status" value="1"/>
</dbReference>
<keyword evidence="8" id="KW-0282">Flagellum</keyword>
<sequence>MSGMNVSNVGASAGQAVSAGKDKTLSQADFLSLLTEQMRNQDPTKPMDSSQMVSQLAQISQVSATQDLQASFDDLSKSMQSNQILRASGMVGRTVVVPSAAGTLRDGALDGAVNVPDGGGQVLVKINDTHGNVLRTISLGAPPAGLARFHWDGMGDDGQALPAGTYGLAAQAGNTAVATYVSGKVTGVGMTGSDGVYLDVDGFGGALLSQVAQIN</sequence>
<dbReference type="Pfam" id="PF13861">
    <property type="entry name" value="FLgD_tudor"/>
    <property type="match status" value="1"/>
</dbReference>
<dbReference type="AlphaFoldDB" id="A0A154QHM2"/>
<evidence type="ECO:0000313" key="8">
    <source>
        <dbReference type="EMBL" id="KZC23765.1"/>
    </source>
</evidence>
<evidence type="ECO:0000256" key="4">
    <source>
        <dbReference type="ARBA" id="ARBA00024746"/>
    </source>
</evidence>
<evidence type="ECO:0000256" key="5">
    <source>
        <dbReference type="RuleBase" id="RU362076"/>
    </source>
</evidence>
<evidence type="ECO:0000256" key="2">
    <source>
        <dbReference type="ARBA" id="ARBA00016013"/>
    </source>
</evidence>
<evidence type="ECO:0000313" key="9">
    <source>
        <dbReference type="Proteomes" id="UP000076131"/>
    </source>
</evidence>
<dbReference type="InterPro" id="IPR005648">
    <property type="entry name" value="FlgD"/>
</dbReference>
<dbReference type="Gene3D" id="2.60.40.4070">
    <property type="match status" value="1"/>
</dbReference>
<dbReference type="Gene3D" id="2.30.30.910">
    <property type="match status" value="1"/>
</dbReference>
<gene>
    <name evidence="8" type="ORF">RHOFW104T7_12095</name>
</gene>
<accession>A0A154QHM2</accession>
<dbReference type="GO" id="GO:0044781">
    <property type="term" value="P:bacterial-type flagellum organization"/>
    <property type="evidence" value="ECO:0007669"/>
    <property type="project" value="UniProtKB-UniRule"/>
</dbReference>